<evidence type="ECO:0000313" key="2">
    <source>
        <dbReference type="EMBL" id="GFH47600.1"/>
    </source>
</evidence>
<feature type="region of interest" description="Disordered" evidence="1">
    <location>
        <begin position="34"/>
        <end position="79"/>
    </location>
</feature>
<dbReference type="AlphaFoldDB" id="A0AAD3H258"/>
<dbReference type="EMBL" id="BLLK01000023">
    <property type="protein sequence ID" value="GFH47600.1"/>
    <property type="molecule type" value="Genomic_DNA"/>
</dbReference>
<feature type="compositionally biased region" description="Basic and acidic residues" evidence="1">
    <location>
        <begin position="37"/>
        <end position="53"/>
    </location>
</feature>
<protein>
    <submittedName>
        <fullName evidence="2">Uncharacterized protein</fullName>
    </submittedName>
</protein>
<comment type="caution">
    <text evidence="2">The sequence shown here is derived from an EMBL/GenBank/DDBJ whole genome shotgun (WGS) entry which is preliminary data.</text>
</comment>
<accession>A0AAD3H258</accession>
<gene>
    <name evidence="2" type="ORF">CTEN210_04075</name>
</gene>
<organism evidence="2 3">
    <name type="scientific">Chaetoceros tenuissimus</name>
    <dbReference type="NCBI Taxonomy" id="426638"/>
    <lineage>
        <taxon>Eukaryota</taxon>
        <taxon>Sar</taxon>
        <taxon>Stramenopiles</taxon>
        <taxon>Ochrophyta</taxon>
        <taxon>Bacillariophyta</taxon>
        <taxon>Coscinodiscophyceae</taxon>
        <taxon>Chaetocerotophycidae</taxon>
        <taxon>Chaetocerotales</taxon>
        <taxon>Chaetocerotaceae</taxon>
        <taxon>Chaetoceros</taxon>
    </lineage>
</organism>
<dbReference type="Proteomes" id="UP001054902">
    <property type="component" value="Unassembled WGS sequence"/>
</dbReference>
<reference evidence="2 3" key="1">
    <citation type="journal article" date="2021" name="Sci. Rep.">
        <title>The genome of the diatom Chaetoceros tenuissimus carries an ancient integrated fragment of an extant virus.</title>
        <authorList>
            <person name="Hongo Y."/>
            <person name="Kimura K."/>
            <person name="Takaki Y."/>
            <person name="Yoshida Y."/>
            <person name="Baba S."/>
            <person name="Kobayashi G."/>
            <person name="Nagasaki K."/>
            <person name="Hano T."/>
            <person name="Tomaru Y."/>
        </authorList>
    </citation>
    <scope>NUCLEOTIDE SEQUENCE [LARGE SCALE GENOMIC DNA]</scope>
    <source>
        <strain evidence="2 3">NIES-3715</strain>
    </source>
</reference>
<feature type="compositionally biased region" description="Acidic residues" evidence="1">
    <location>
        <begin position="67"/>
        <end position="79"/>
    </location>
</feature>
<keyword evidence="3" id="KW-1185">Reference proteome</keyword>
<name>A0AAD3H258_9STRA</name>
<evidence type="ECO:0000256" key="1">
    <source>
        <dbReference type="SAM" id="MobiDB-lite"/>
    </source>
</evidence>
<proteinExistence type="predicted"/>
<sequence>MTSFGLAYEVDKIPTKPRSEMEEIYDYLVRNGCPRPESSDWRIKPIEASKPPDESSDVYSDNYSGESFDDISDDNSESS</sequence>
<evidence type="ECO:0000313" key="3">
    <source>
        <dbReference type="Proteomes" id="UP001054902"/>
    </source>
</evidence>